<reference evidence="4" key="5">
    <citation type="submission" date="2015-06" db="UniProtKB">
        <authorList>
            <consortium name="EnsemblFungi"/>
        </authorList>
    </citation>
    <scope>IDENTIFICATION</scope>
    <source>
        <strain evidence="4">ATCC 64411</strain>
    </source>
</reference>
<dbReference type="OrthoDB" id="3061561at2759"/>
<feature type="transmembrane region" description="Helical" evidence="2">
    <location>
        <begin position="346"/>
        <end position="372"/>
    </location>
</feature>
<dbReference type="EnsemblFungi" id="MAPG_05111T0">
    <property type="protein sequence ID" value="MAPG_05111T0"/>
    <property type="gene ID" value="MAPG_05111"/>
</dbReference>
<reference evidence="3" key="2">
    <citation type="submission" date="2010-05" db="EMBL/GenBank/DDBJ databases">
        <title>The Genome Sequence of Magnaporthe poae strain ATCC 64411.</title>
        <authorList>
            <consortium name="The Broad Institute Genome Sequencing Platform"/>
            <consortium name="Broad Institute Genome Sequencing Center for Infectious Disease"/>
            <person name="Ma L.-J."/>
            <person name="Dead R."/>
            <person name="Young S."/>
            <person name="Zeng Q."/>
            <person name="Koehrsen M."/>
            <person name="Alvarado L."/>
            <person name="Berlin A."/>
            <person name="Chapman S.B."/>
            <person name="Chen Z."/>
            <person name="Freedman E."/>
            <person name="Gellesch M."/>
            <person name="Goldberg J."/>
            <person name="Griggs A."/>
            <person name="Gujja S."/>
            <person name="Heilman E.R."/>
            <person name="Heiman D."/>
            <person name="Hepburn T."/>
            <person name="Howarth C."/>
            <person name="Jen D."/>
            <person name="Larson L."/>
            <person name="Mehta T."/>
            <person name="Neiman D."/>
            <person name="Pearson M."/>
            <person name="Roberts A."/>
            <person name="Saif S."/>
            <person name="Shea T."/>
            <person name="Shenoy N."/>
            <person name="Sisk P."/>
            <person name="Stolte C."/>
            <person name="Sykes S."/>
            <person name="Walk T."/>
            <person name="White J."/>
            <person name="Yandava C."/>
            <person name="Haas B."/>
            <person name="Nusbaum C."/>
            <person name="Birren B."/>
        </authorList>
    </citation>
    <scope>NUCLEOTIDE SEQUENCE</scope>
    <source>
        <strain evidence="3">ATCC 64411</strain>
    </source>
</reference>
<dbReference type="PANTHER" id="PTHR35043">
    <property type="entry name" value="TRANSCRIPTION FACTOR DOMAIN-CONTAINING PROTEIN"/>
    <property type="match status" value="1"/>
</dbReference>
<sequence>MALLARCGHVPDVNHVEIEDKSKANDLAKAMVLLHPLAGDLGRSKHCCSCEHSPYRLRAVVMYVFWWHKPLLPREPLLIRDQSLLPLAAFIYCSSEISGRVDPRRVQSQTMIKTLFAHLSLYSKTPESETPRLRSARRASAAHEDLDDPKTRIAAVGPGTLGEIEQAPGSCLAQVQSQREKEKGTAFFARRPRVVNPHTEEDSRLPLDDRTRRDYVLQSWEQYPLLLDGRSSLVHNLEDGTRCTHLRPEQLIADHIGNWPSDDLLRNVDGLIVGMVLWLANLCYGGIHAAAWNDYFPSKAEKWIWRTSASYITFCGGLWVMLNFLVTRFRRLNQFWEHWMDGKKPLWQSFLLGTVVFICGFSLVLARGFIVIEAFISIRAMPLSAYRTPEWSDTIPHF</sequence>
<dbReference type="EMBL" id="GL876969">
    <property type="protein sequence ID" value="KLU86092.1"/>
    <property type="molecule type" value="Genomic_DNA"/>
</dbReference>
<dbReference type="EMBL" id="ADBL01001205">
    <property type="status" value="NOT_ANNOTATED_CDS"/>
    <property type="molecule type" value="Genomic_DNA"/>
</dbReference>
<feature type="transmembrane region" description="Helical" evidence="2">
    <location>
        <begin position="270"/>
        <end position="291"/>
    </location>
</feature>
<feature type="transmembrane region" description="Helical" evidence="2">
    <location>
        <begin position="303"/>
        <end position="326"/>
    </location>
</feature>
<evidence type="ECO:0000313" key="5">
    <source>
        <dbReference type="Proteomes" id="UP000011715"/>
    </source>
</evidence>
<dbReference type="OMA" id="WIWRTSA"/>
<keyword evidence="2" id="KW-0812">Transmembrane</keyword>
<dbReference type="STRING" id="644358.A0A0C4DYI9"/>
<evidence type="ECO:0000256" key="1">
    <source>
        <dbReference type="SAM" id="MobiDB-lite"/>
    </source>
</evidence>
<dbReference type="Proteomes" id="UP000011715">
    <property type="component" value="Unassembled WGS sequence"/>
</dbReference>
<keyword evidence="5" id="KW-1185">Reference proteome</keyword>
<dbReference type="PANTHER" id="PTHR35043:SF7">
    <property type="entry name" value="TRANSCRIPTION FACTOR DOMAIN-CONTAINING PROTEIN"/>
    <property type="match status" value="1"/>
</dbReference>
<keyword evidence="2" id="KW-1133">Transmembrane helix</keyword>
<proteinExistence type="predicted"/>
<evidence type="ECO:0000313" key="4">
    <source>
        <dbReference type="EnsemblFungi" id="MAPG_05111T0"/>
    </source>
</evidence>
<feature type="region of interest" description="Disordered" evidence="1">
    <location>
        <begin position="127"/>
        <end position="146"/>
    </location>
</feature>
<reference evidence="5" key="1">
    <citation type="submission" date="2010-05" db="EMBL/GenBank/DDBJ databases">
        <title>The genome sequence of Magnaporthe poae strain ATCC 64411.</title>
        <authorList>
            <person name="Ma L.-J."/>
            <person name="Dead R."/>
            <person name="Young S."/>
            <person name="Zeng Q."/>
            <person name="Koehrsen M."/>
            <person name="Alvarado L."/>
            <person name="Berlin A."/>
            <person name="Chapman S.B."/>
            <person name="Chen Z."/>
            <person name="Freedman E."/>
            <person name="Gellesch M."/>
            <person name="Goldberg J."/>
            <person name="Griggs A."/>
            <person name="Gujja S."/>
            <person name="Heilman E.R."/>
            <person name="Heiman D."/>
            <person name="Hepburn T."/>
            <person name="Howarth C."/>
            <person name="Jen D."/>
            <person name="Larson L."/>
            <person name="Mehta T."/>
            <person name="Neiman D."/>
            <person name="Pearson M."/>
            <person name="Roberts A."/>
            <person name="Saif S."/>
            <person name="Shea T."/>
            <person name="Shenoy N."/>
            <person name="Sisk P."/>
            <person name="Stolte C."/>
            <person name="Sykes S."/>
            <person name="Walk T."/>
            <person name="White J."/>
            <person name="Yandava C."/>
            <person name="Haas B."/>
            <person name="Nusbaum C."/>
            <person name="Birren B."/>
        </authorList>
    </citation>
    <scope>NUCLEOTIDE SEQUENCE [LARGE SCALE GENOMIC DNA]</scope>
    <source>
        <strain evidence="5">ATCC 64411 / 73-15</strain>
    </source>
</reference>
<protein>
    <submittedName>
        <fullName evidence="3 4">Uncharacterized protein</fullName>
    </submittedName>
</protein>
<evidence type="ECO:0000313" key="3">
    <source>
        <dbReference type="EMBL" id="KLU86092.1"/>
    </source>
</evidence>
<reference evidence="3" key="3">
    <citation type="submission" date="2011-03" db="EMBL/GenBank/DDBJ databases">
        <title>Annotation of Magnaporthe poae ATCC 64411.</title>
        <authorList>
            <person name="Ma L.-J."/>
            <person name="Dead R."/>
            <person name="Young S.K."/>
            <person name="Zeng Q."/>
            <person name="Gargeya S."/>
            <person name="Fitzgerald M."/>
            <person name="Haas B."/>
            <person name="Abouelleil A."/>
            <person name="Alvarado L."/>
            <person name="Arachchi H.M."/>
            <person name="Berlin A."/>
            <person name="Brown A."/>
            <person name="Chapman S.B."/>
            <person name="Chen Z."/>
            <person name="Dunbar C."/>
            <person name="Freedman E."/>
            <person name="Gearin G."/>
            <person name="Gellesch M."/>
            <person name="Goldberg J."/>
            <person name="Griggs A."/>
            <person name="Gujja S."/>
            <person name="Heiman D."/>
            <person name="Howarth C."/>
            <person name="Larson L."/>
            <person name="Lui A."/>
            <person name="MacDonald P.J.P."/>
            <person name="Mehta T."/>
            <person name="Montmayeur A."/>
            <person name="Murphy C."/>
            <person name="Neiman D."/>
            <person name="Pearson M."/>
            <person name="Priest M."/>
            <person name="Roberts A."/>
            <person name="Saif S."/>
            <person name="Shea T."/>
            <person name="Shenoy N."/>
            <person name="Sisk P."/>
            <person name="Stolte C."/>
            <person name="Sykes S."/>
            <person name="Yandava C."/>
            <person name="Wortman J."/>
            <person name="Nusbaum C."/>
            <person name="Birren B."/>
        </authorList>
    </citation>
    <scope>NUCLEOTIDE SEQUENCE</scope>
    <source>
        <strain evidence="3">ATCC 64411</strain>
    </source>
</reference>
<accession>A0A0C4DYI9</accession>
<dbReference type="eggNOG" id="ENOG502S6E5">
    <property type="taxonomic scope" value="Eukaryota"/>
</dbReference>
<reference evidence="4" key="4">
    <citation type="journal article" date="2015" name="G3 (Bethesda)">
        <title>Genome sequences of three phytopathogenic species of the Magnaporthaceae family of fungi.</title>
        <authorList>
            <person name="Okagaki L.H."/>
            <person name="Nunes C.C."/>
            <person name="Sailsbery J."/>
            <person name="Clay B."/>
            <person name="Brown D."/>
            <person name="John T."/>
            <person name="Oh Y."/>
            <person name="Young N."/>
            <person name="Fitzgerald M."/>
            <person name="Haas B.J."/>
            <person name="Zeng Q."/>
            <person name="Young S."/>
            <person name="Adiconis X."/>
            <person name="Fan L."/>
            <person name="Levin J.Z."/>
            <person name="Mitchell T.K."/>
            <person name="Okubara P.A."/>
            <person name="Farman M.L."/>
            <person name="Kohn L.M."/>
            <person name="Birren B."/>
            <person name="Ma L.-J."/>
            <person name="Dean R.A."/>
        </authorList>
    </citation>
    <scope>NUCLEOTIDE SEQUENCE</scope>
    <source>
        <strain evidence="4">ATCC 64411 / 73-15</strain>
    </source>
</reference>
<name>A0A0C4DYI9_MAGP6</name>
<gene>
    <name evidence="3" type="ORF">MAPG_05111</name>
</gene>
<evidence type="ECO:0000256" key="2">
    <source>
        <dbReference type="SAM" id="Phobius"/>
    </source>
</evidence>
<organism evidence="4 5">
    <name type="scientific">Magnaporthiopsis poae (strain ATCC 64411 / 73-15)</name>
    <name type="common">Kentucky bluegrass fungus</name>
    <name type="synonym">Magnaporthe poae</name>
    <dbReference type="NCBI Taxonomy" id="644358"/>
    <lineage>
        <taxon>Eukaryota</taxon>
        <taxon>Fungi</taxon>
        <taxon>Dikarya</taxon>
        <taxon>Ascomycota</taxon>
        <taxon>Pezizomycotina</taxon>
        <taxon>Sordariomycetes</taxon>
        <taxon>Sordariomycetidae</taxon>
        <taxon>Magnaporthales</taxon>
        <taxon>Magnaporthaceae</taxon>
        <taxon>Magnaporthiopsis</taxon>
    </lineage>
</organism>
<dbReference type="VEuPathDB" id="FungiDB:MAPG_05111"/>
<keyword evidence="2" id="KW-0472">Membrane</keyword>
<dbReference type="AlphaFoldDB" id="A0A0C4DYI9"/>